<evidence type="ECO:0008006" key="18">
    <source>
        <dbReference type="Google" id="ProtNLM"/>
    </source>
</evidence>
<comment type="subcellular location">
    <subcellularLocation>
        <location evidence="2">Membrane</location>
        <topology evidence="2">Single-pass membrane protein</topology>
    </subcellularLocation>
</comment>
<keyword evidence="8" id="KW-1133">Transmembrane helix</keyword>
<dbReference type="STRING" id="745531.A0A0C3SBI8"/>
<dbReference type="GO" id="GO:0016705">
    <property type="term" value="F:oxidoreductase activity, acting on paired donors, with incorporation or reduction of molecular oxygen"/>
    <property type="evidence" value="ECO:0007669"/>
    <property type="project" value="InterPro"/>
</dbReference>
<dbReference type="PRINTS" id="PR00463">
    <property type="entry name" value="EP450I"/>
</dbReference>
<evidence type="ECO:0000256" key="3">
    <source>
        <dbReference type="ARBA" id="ARBA00005179"/>
    </source>
</evidence>
<dbReference type="OrthoDB" id="2789670at2759"/>
<evidence type="ECO:0000313" key="16">
    <source>
        <dbReference type="EMBL" id="KIP08000.1"/>
    </source>
</evidence>
<evidence type="ECO:0000256" key="1">
    <source>
        <dbReference type="ARBA" id="ARBA00001971"/>
    </source>
</evidence>
<dbReference type="GO" id="GO:0005506">
    <property type="term" value="F:iron ion binding"/>
    <property type="evidence" value="ECO:0007669"/>
    <property type="project" value="InterPro"/>
</dbReference>
<accession>A0A0C3SBI8</accession>
<protein>
    <recommendedName>
        <fullName evidence="18">Cytochrome P450</fullName>
    </recommendedName>
</protein>
<keyword evidence="7 13" id="KW-0479">Metal-binding</keyword>
<evidence type="ECO:0000256" key="8">
    <source>
        <dbReference type="ARBA" id="ARBA00022989"/>
    </source>
</evidence>
<comment type="cofactor">
    <cofactor evidence="1 13">
        <name>heme</name>
        <dbReference type="ChEBI" id="CHEBI:30413"/>
    </cofactor>
</comment>
<feature type="signal peptide" evidence="15">
    <location>
        <begin position="1"/>
        <end position="23"/>
    </location>
</feature>
<keyword evidence="17" id="KW-1185">Reference proteome</keyword>
<evidence type="ECO:0000256" key="2">
    <source>
        <dbReference type="ARBA" id="ARBA00004167"/>
    </source>
</evidence>
<evidence type="ECO:0000256" key="13">
    <source>
        <dbReference type="PIRSR" id="PIRSR602401-1"/>
    </source>
</evidence>
<evidence type="ECO:0000256" key="4">
    <source>
        <dbReference type="ARBA" id="ARBA00010617"/>
    </source>
</evidence>
<dbReference type="InterPro" id="IPR036396">
    <property type="entry name" value="Cyt_P450_sf"/>
</dbReference>
<evidence type="ECO:0000256" key="12">
    <source>
        <dbReference type="ARBA" id="ARBA00023136"/>
    </source>
</evidence>
<feature type="chain" id="PRO_5002178325" description="Cytochrome P450" evidence="15">
    <location>
        <begin position="24"/>
        <end position="515"/>
    </location>
</feature>
<dbReference type="PANTHER" id="PTHR46300:SF7">
    <property type="entry name" value="P450, PUTATIVE (EUROFUNG)-RELATED"/>
    <property type="match status" value="1"/>
</dbReference>
<comment type="pathway">
    <text evidence="3">Secondary metabolite biosynthesis.</text>
</comment>
<proteinExistence type="inferred from homology"/>
<keyword evidence="11 14" id="KW-0503">Monooxygenase</keyword>
<keyword evidence="5 13" id="KW-0349">Heme</keyword>
<reference evidence="16 17" key="1">
    <citation type="journal article" date="2014" name="PLoS Genet.">
        <title>Analysis of the Phlebiopsis gigantea genome, transcriptome and secretome provides insight into its pioneer colonization strategies of wood.</title>
        <authorList>
            <person name="Hori C."/>
            <person name="Ishida T."/>
            <person name="Igarashi K."/>
            <person name="Samejima M."/>
            <person name="Suzuki H."/>
            <person name="Master E."/>
            <person name="Ferreira P."/>
            <person name="Ruiz-Duenas F.J."/>
            <person name="Held B."/>
            <person name="Canessa P."/>
            <person name="Larrondo L.F."/>
            <person name="Schmoll M."/>
            <person name="Druzhinina I.S."/>
            <person name="Kubicek C.P."/>
            <person name="Gaskell J.A."/>
            <person name="Kersten P."/>
            <person name="St John F."/>
            <person name="Glasner J."/>
            <person name="Sabat G."/>
            <person name="Splinter BonDurant S."/>
            <person name="Syed K."/>
            <person name="Yadav J."/>
            <person name="Mgbeahuruike A.C."/>
            <person name="Kovalchuk A."/>
            <person name="Asiegbu F.O."/>
            <person name="Lackner G."/>
            <person name="Hoffmeister D."/>
            <person name="Rencoret J."/>
            <person name="Gutierrez A."/>
            <person name="Sun H."/>
            <person name="Lindquist E."/>
            <person name="Barry K."/>
            <person name="Riley R."/>
            <person name="Grigoriev I.V."/>
            <person name="Henrissat B."/>
            <person name="Kues U."/>
            <person name="Berka R.M."/>
            <person name="Martinez A.T."/>
            <person name="Covert S.F."/>
            <person name="Blanchette R.A."/>
            <person name="Cullen D."/>
        </authorList>
    </citation>
    <scope>NUCLEOTIDE SEQUENCE [LARGE SCALE GENOMIC DNA]</scope>
    <source>
        <strain evidence="16 17">11061_1 CR5-6</strain>
    </source>
</reference>
<dbReference type="PRINTS" id="PR00385">
    <property type="entry name" value="P450"/>
</dbReference>
<dbReference type="EMBL" id="KN840487">
    <property type="protein sequence ID" value="KIP08000.1"/>
    <property type="molecule type" value="Genomic_DNA"/>
</dbReference>
<dbReference type="AlphaFoldDB" id="A0A0C3SBI8"/>
<keyword evidence="12" id="KW-0472">Membrane</keyword>
<dbReference type="HOGENOM" id="CLU_001570_2_3_1"/>
<dbReference type="InterPro" id="IPR001128">
    <property type="entry name" value="Cyt_P450"/>
</dbReference>
<keyword evidence="15" id="KW-0732">Signal</keyword>
<evidence type="ECO:0000256" key="15">
    <source>
        <dbReference type="SAM" id="SignalP"/>
    </source>
</evidence>
<evidence type="ECO:0000256" key="6">
    <source>
        <dbReference type="ARBA" id="ARBA00022692"/>
    </source>
</evidence>
<evidence type="ECO:0000256" key="7">
    <source>
        <dbReference type="ARBA" id="ARBA00022723"/>
    </source>
</evidence>
<evidence type="ECO:0000256" key="11">
    <source>
        <dbReference type="ARBA" id="ARBA00023033"/>
    </source>
</evidence>
<keyword evidence="10 13" id="KW-0408">Iron</keyword>
<dbReference type="SUPFAM" id="SSF48264">
    <property type="entry name" value="Cytochrome P450"/>
    <property type="match status" value="1"/>
</dbReference>
<sequence length="515" mass="58470">MALSSSAYALWALLLGGAVVLFARQKGRKYPPGPKPLPIVGNLFDQPKLEPWKVYQEWSRQYDSDIIYFRLLSTHVIVLNSIQVAKDLLEKRALVYSGRPFSVMIHELTGWDRNLALMDYGDEWRSHRRMFHQQFTPKVIPEYHPASQRGISRFLNLLHESPDNFPRHIRFMTGAMILRLMYGVEAQPSDDRNIALSEKAVDVLSDMANAGAYLVDMVPILKYLPAWFPGAVFKRQASEWKPIVDEMFFRPFRELKAAVDNGHPRPCIASKMLARFPQDAYNEDIETVIINTTGSAYAAAVDTTVTTLNVFFLLMLQYPEAQRQAQKELDTLLSQGRLPTVNDRASLPYTTALVREVFRWHPALPLGVMHKTTADDVYEGMYIPADTLVIANSWAILHDERRYHNPFVFDPARYLTTSGNLNPDVPDPIEIFGFGRRICPGRYFALDTIWLAIANVLAAFTIEKPLDEAGNVIEPSGEFVSSLFSPPKPFKASIKPRFSEAVDLIRSPVSEFTDD</sequence>
<feature type="binding site" description="axial binding residue" evidence="13">
    <location>
        <position position="439"/>
    </location>
    <ligand>
        <name>heme</name>
        <dbReference type="ChEBI" id="CHEBI:30413"/>
    </ligand>
    <ligandPart>
        <name>Fe</name>
        <dbReference type="ChEBI" id="CHEBI:18248"/>
    </ligandPart>
</feature>
<dbReference type="InterPro" id="IPR002401">
    <property type="entry name" value="Cyt_P450_E_grp-I"/>
</dbReference>
<dbReference type="InterPro" id="IPR050364">
    <property type="entry name" value="Cytochrome_P450_fung"/>
</dbReference>
<dbReference type="Proteomes" id="UP000053257">
    <property type="component" value="Unassembled WGS sequence"/>
</dbReference>
<comment type="similarity">
    <text evidence="4 14">Belongs to the cytochrome P450 family.</text>
</comment>
<dbReference type="InterPro" id="IPR017972">
    <property type="entry name" value="Cyt_P450_CS"/>
</dbReference>
<dbReference type="PROSITE" id="PS00086">
    <property type="entry name" value="CYTOCHROME_P450"/>
    <property type="match status" value="1"/>
</dbReference>
<dbReference type="GO" id="GO:0016020">
    <property type="term" value="C:membrane"/>
    <property type="evidence" value="ECO:0007669"/>
    <property type="project" value="UniProtKB-SubCell"/>
</dbReference>
<evidence type="ECO:0000313" key="17">
    <source>
        <dbReference type="Proteomes" id="UP000053257"/>
    </source>
</evidence>
<evidence type="ECO:0000256" key="9">
    <source>
        <dbReference type="ARBA" id="ARBA00023002"/>
    </source>
</evidence>
<dbReference type="GO" id="GO:0020037">
    <property type="term" value="F:heme binding"/>
    <property type="evidence" value="ECO:0007669"/>
    <property type="project" value="InterPro"/>
</dbReference>
<dbReference type="CDD" id="cd11065">
    <property type="entry name" value="CYP64-like"/>
    <property type="match status" value="1"/>
</dbReference>
<keyword evidence="6" id="KW-0812">Transmembrane</keyword>
<dbReference type="PANTHER" id="PTHR46300">
    <property type="entry name" value="P450, PUTATIVE (EUROFUNG)-RELATED-RELATED"/>
    <property type="match status" value="1"/>
</dbReference>
<evidence type="ECO:0000256" key="10">
    <source>
        <dbReference type="ARBA" id="ARBA00023004"/>
    </source>
</evidence>
<dbReference type="Pfam" id="PF00067">
    <property type="entry name" value="p450"/>
    <property type="match status" value="1"/>
</dbReference>
<evidence type="ECO:0000256" key="5">
    <source>
        <dbReference type="ARBA" id="ARBA00022617"/>
    </source>
</evidence>
<name>A0A0C3SBI8_PHLG1</name>
<dbReference type="Gene3D" id="1.10.630.10">
    <property type="entry name" value="Cytochrome P450"/>
    <property type="match status" value="1"/>
</dbReference>
<evidence type="ECO:0000256" key="14">
    <source>
        <dbReference type="RuleBase" id="RU000461"/>
    </source>
</evidence>
<gene>
    <name evidence="16" type="ORF">PHLGIDRAFT_105055</name>
</gene>
<dbReference type="GO" id="GO:0004497">
    <property type="term" value="F:monooxygenase activity"/>
    <property type="evidence" value="ECO:0007669"/>
    <property type="project" value="UniProtKB-KW"/>
</dbReference>
<keyword evidence="9 14" id="KW-0560">Oxidoreductase</keyword>
<organism evidence="16 17">
    <name type="scientific">Phlebiopsis gigantea (strain 11061_1 CR5-6)</name>
    <name type="common">White-rot fungus</name>
    <name type="synonym">Peniophora gigantea</name>
    <dbReference type="NCBI Taxonomy" id="745531"/>
    <lineage>
        <taxon>Eukaryota</taxon>
        <taxon>Fungi</taxon>
        <taxon>Dikarya</taxon>
        <taxon>Basidiomycota</taxon>
        <taxon>Agaricomycotina</taxon>
        <taxon>Agaricomycetes</taxon>
        <taxon>Polyporales</taxon>
        <taxon>Phanerochaetaceae</taxon>
        <taxon>Phlebiopsis</taxon>
    </lineage>
</organism>